<evidence type="ECO:0000256" key="8">
    <source>
        <dbReference type="SAM" id="MobiDB-lite"/>
    </source>
</evidence>
<organism evidence="10 11">
    <name type="scientific">Limulus polyphemus</name>
    <name type="common">Atlantic horseshoe crab</name>
    <dbReference type="NCBI Taxonomy" id="6850"/>
    <lineage>
        <taxon>Eukaryota</taxon>
        <taxon>Metazoa</taxon>
        <taxon>Ecdysozoa</taxon>
        <taxon>Arthropoda</taxon>
        <taxon>Chelicerata</taxon>
        <taxon>Merostomata</taxon>
        <taxon>Xiphosura</taxon>
        <taxon>Limulidae</taxon>
        <taxon>Limulus</taxon>
    </lineage>
</organism>
<keyword evidence="2" id="KW-0813">Transport</keyword>
<dbReference type="RefSeq" id="XP_013779225.1">
    <property type="nucleotide sequence ID" value="XM_013923771.2"/>
</dbReference>
<evidence type="ECO:0000313" key="11">
    <source>
        <dbReference type="RefSeq" id="XP_013779225.1"/>
    </source>
</evidence>
<dbReference type="InterPro" id="IPR004087">
    <property type="entry name" value="KH_dom"/>
</dbReference>
<accession>A0ABM1BCH1</accession>
<keyword evidence="6 7" id="KW-0694">RNA-binding</keyword>
<keyword evidence="10" id="KW-1185">Reference proteome</keyword>
<feature type="region of interest" description="Disordered" evidence="8">
    <location>
        <begin position="102"/>
        <end position="123"/>
    </location>
</feature>
<keyword evidence="5" id="KW-0810">Translation regulation</keyword>
<dbReference type="InterPro" id="IPR004088">
    <property type="entry name" value="KH_dom_type_1"/>
</dbReference>
<evidence type="ECO:0000313" key="10">
    <source>
        <dbReference type="Proteomes" id="UP000694941"/>
    </source>
</evidence>
<evidence type="ECO:0000259" key="9">
    <source>
        <dbReference type="PROSITE" id="PS50102"/>
    </source>
</evidence>
<dbReference type="CDD" id="cd22400">
    <property type="entry name" value="KH-I_IGF2BP_rpt1"/>
    <property type="match status" value="1"/>
</dbReference>
<dbReference type="InterPro" id="IPR012677">
    <property type="entry name" value="Nucleotide-bd_a/b_plait_sf"/>
</dbReference>
<dbReference type="Gene3D" id="3.30.1370.10">
    <property type="entry name" value="K Homology domain, type 1"/>
    <property type="match status" value="2"/>
</dbReference>
<dbReference type="SUPFAM" id="SSF54928">
    <property type="entry name" value="RNA-binding domain, RBD"/>
    <property type="match status" value="1"/>
</dbReference>
<dbReference type="Proteomes" id="UP000694941">
    <property type="component" value="Unplaced"/>
</dbReference>
<gene>
    <name evidence="11" type="primary">LOC106463706</name>
</gene>
<keyword evidence="4" id="KW-0509">mRNA transport</keyword>
<dbReference type="CDD" id="cd22403">
    <property type="entry name" value="KH-I_IGF2BP_rpt4"/>
    <property type="match status" value="1"/>
</dbReference>
<dbReference type="SMART" id="SM00360">
    <property type="entry name" value="RRM"/>
    <property type="match status" value="1"/>
</dbReference>
<evidence type="ECO:0000256" key="1">
    <source>
        <dbReference type="ARBA" id="ARBA00009094"/>
    </source>
</evidence>
<dbReference type="GeneID" id="106463706"/>
<dbReference type="CDD" id="cd22402">
    <property type="entry name" value="KH-I_IGF2BP_rpt3"/>
    <property type="match status" value="1"/>
</dbReference>
<sequence>MGSELLMEAPFPQGRRNRTNRVQVSNVPNHVQLEEIKRLLSTFGNVHQCDQGPAKSENSYSVFVTYETQDQAQQAFAQLNGYEIGGSPLRVDFIMNQTRDTWNGRGGGRATHQSPHSGNSAAPMWSSDFPLRILVQSDMVGAIIGRAGGTIRQITQQSRARVDIHRKENSGSAEKVVTIFGNPENCSTACQKILEVMQQEAQNTNKGEIPLKVLAHNNLIGRIIGRNGNNIKGIMEKTDTKLTVSSNIYDVNSFNLERVITVVGKLDNICKAEQMISAKLRQSYENDLATMAPHALMFPGVHPMAMMSTMEHGGYPSGPRGGPPSHKHPMYGNSQSCVPPGMYSRDTISEQSLPNKEHVHVYIPNSAVGAIIGTGGSCIREMISFSGASIKVAQPEKDEPVEQQTERKVTIIGTPESQWKAQFMIFKKVTYEGFAGPQNARLRVEIFVPSSQVGRIIGKGGQRIRELQQITHALIKLPEESQNSQAEEVIIRITGDFYSSQAAQRQIQGLLSQNQFGNRGGRGLIPTPPQLPPAPGQSF</sequence>
<dbReference type="PANTHER" id="PTHR10288">
    <property type="entry name" value="KH DOMAIN CONTAINING RNA BINDING PROTEIN"/>
    <property type="match status" value="1"/>
</dbReference>
<evidence type="ECO:0000256" key="3">
    <source>
        <dbReference type="ARBA" id="ARBA00022737"/>
    </source>
</evidence>
<dbReference type="InterPro" id="IPR000504">
    <property type="entry name" value="RRM_dom"/>
</dbReference>
<evidence type="ECO:0000256" key="2">
    <source>
        <dbReference type="ARBA" id="ARBA00022448"/>
    </source>
</evidence>
<name>A0ABM1BCH1_LIMPO</name>
<feature type="domain" description="RRM" evidence="9">
    <location>
        <begin position="20"/>
        <end position="96"/>
    </location>
</feature>
<proteinExistence type="inferred from homology"/>
<dbReference type="Pfam" id="PF00013">
    <property type="entry name" value="KH_1"/>
    <property type="match status" value="4"/>
</dbReference>
<dbReference type="SMART" id="SM00322">
    <property type="entry name" value="KH"/>
    <property type="match status" value="4"/>
</dbReference>
<dbReference type="CDD" id="cd22401">
    <property type="entry name" value="KH-I_IGF2BP_rpt2"/>
    <property type="match status" value="1"/>
</dbReference>
<keyword evidence="3" id="KW-0677">Repeat</keyword>
<evidence type="ECO:0000256" key="4">
    <source>
        <dbReference type="ARBA" id="ARBA00022816"/>
    </source>
</evidence>
<feature type="compositionally biased region" description="Polar residues" evidence="8">
    <location>
        <begin position="111"/>
        <end position="120"/>
    </location>
</feature>
<dbReference type="Pfam" id="PF00076">
    <property type="entry name" value="RRM_1"/>
    <property type="match status" value="1"/>
</dbReference>
<evidence type="ECO:0000256" key="7">
    <source>
        <dbReference type="PROSITE-ProRule" id="PRU00176"/>
    </source>
</evidence>
<dbReference type="Gene3D" id="3.30.310.210">
    <property type="match status" value="1"/>
</dbReference>
<comment type="similarity">
    <text evidence="1">Belongs to the RRM IMP/VICKZ family.</text>
</comment>
<dbReference type="Gene3D" id="3.30.70.330">
    <property type="match status" value="1"/>
</dbReference>
<feature type="region of interest" description="Disordered" evidence="8">
    <location>
        <begin position="313"/>
        <end position="336"/>
    </location>
</feature>
<dbReference type="InterPro" id="IPR036612">
    <property type="entry name" value="KH_dom_type_1_sf"/>
</dbReference>
<dbReference type="SUPFAM" id="SSF54791">
    <property type="entry name" value="Eukaryotic type KH-domain (KH-domain type I)"/>
    <property type="match status" value="4"/>
</dbReference>
<dbReference type="PROSITE" id="PS50084">
    <property type="entry name" value="KH_TYPE_1"/>
    <property type="match status" value="4"/>
</dbReference>
<dbReference type="PROSITE" id="PS50102">
    <property type="entry name" value="RRM"/>
    <property type="match status" value="1"/>
</dbReference>
<feature type="region of interest" description="Disordered" evidence="8">
    <location>
        <begin position="518"/>
        <end position="539"/>
    </location>
</feature>
<protein>
    <submittedName>
        <fullName evidence="11">Insulin-like growth factor 2 mRNA-binding protein 1</fullName>
    </submittedName>
</protein>
<feature type="compositionally biased region" description="Pro residues" evidence="8">
    <location>
        <begin position="526"/>
        <end position="539"/>
    </location>
</feature>
<reference evidence="11" key="1">
    <citation type="submission" date="2025-08" db="UniProtKB">
        <authorList>
            <consortium name="RefSeq"/>
        </authorList>
    </citation>
    <scope>IDENTIFICATION</scope>
    <source>
        <tissue evidence="11">Muscle</tissue>
    </source>
</reference>
<dbReference type="InterPro" id="IPR035979">
    <property type="entry name" value="RBD_domain_sf"/>
</dbReference>
<evidence type="ECO:0000256" key="6">
    <source>
        <dbReference type="ARBA" id="ARBA00022884"/>
    </source>
</evidence>
<evidence type="ECO:0000256" key="5">
    <source>
        <dbReference type="ARBA" id="ARBA00022845"/>
    </source>
</evidence>